<dbReference type="AlphaFoldDB" id="A0A0J7XUN4"/>
<dbReference type="PROSITE" id="PS51704">
    <property type="entry name" value="GP_PDE"/>
    <property type="match status" value="1"/>
</dbReference>
<dbReference type="Proteomes" id="UP000052268">
    <property type="component" value="Unassembled WGS sequence"/>
</dbReference>
<evidence type="ECO:0000313" key="2">
    <source>
        <dbReference type="EMBL" id="KMS55337.1"/>
    </source>
</evidence>
<dbReference type="OrthoDB" id="384721at2"/>
<evidence type="ECO:0000313" key="3">
    <source>
        <dbReference type="Proteomes" id="UP000052268"/>
    </source>
</evidence>
<dbReference type="InterPro" id="IPR017946">
    <property type="entry name" value="PLC-like_Pdiesterase_TIM-brl"/>
</dbReference>
<dbReference type="GO" id="GO:0008081">
    <property type="term" value="F:phosphoric diester hydrolase activity"/>
    <property type="evidence" value="ECO:0007669"/>
    <property type="project" value="InterPro"/>
</dbReference>
<dbReference type="InterPro" id="IPR030395">
    <property type="entry name" value="GP_PDE_dom"/>
</dbReference>
<reference evidence="2 3" key="1">
    <citation type="journal article" date="2015" name="G3 (Bethesda)">
        <title>Insights into Ongoing Evolution of the Hexachlorocyclohexane Catabolic Pathway from Comparative Genomics of Ten Sphingomonadaceae Strains.</title>
        <authorList>
            <person name="Pearce S.L."/>
            <person name="Oakeshott J.G."/>
            <person name="Pandey G."/>
        </authorList>
    </citation>
    <scope>NUCLEOTIDE SEQUENCE [LARGE SCALE GENOMIC DNA]</scope>
    <source>
        <strain evidence="2 3">LL02</strain>
    </source>
</reference>
<accession>A0A0J7XUN4</accession>
<name>A0A0J7XUN4_9SPHN</name>
<dbReference type="PANTHER" id="PTHR46211">
    <property type="entry name" value="GLYCEROPHOSPHORYL DIESTER PHOSPHODIESTERASE"/>
    <property type="match status" value="1"/>
</dbReference>
<sequence length="264" mass="28830">MPFALLDRWVSPVPDPRKVAWIGAQDYAHRGLHGSGVPENSRAAFAKAIAQGHGIELDVQRSSDGQAVVFHDDALDRLTAEAGPVVRRSAAQLGAIALGGTAETIPTLRQVLAQIAGQVPVLIEVKSDRHARIAALCLSVRRVLEGYTGQHAVMSFDPRVARWYWRNSPHTVRGLIVSEGEDRALPGKLRRRLSLWHARPDFLAYDVRDLPSSFAAAQRRRGLPVATWTVREAEHDERAEAYADAAIFETGGAENAPFRSGAQA</sequence>
<dbReference type="GO" id="GO:0006629">
    <property type="term" value="P:lipid metabolic process"/>
    <property type="evidence" value="ECO:0007669"/>
    <property type="project" value="InterPro"/>
</dbReference>
<proteinExistence type="predicted"/>
<dbReference type="PATRIC" id="fig|1114963.3.peg.2855"/>
<dbReference type="Pfam" id="PF03009">
    <property type="entry name" value="GDPD"/>
    <property type="match status" value="1"/>
</dbReference>
<protein>
    <submittedName>
        <fullName evidence="2">Glycerophosphoryl diester phosphodiesterase</fullName>
    </submittedName>
</protein>
<organism evidence="2 3">
    <name type="scientific">Novosphingobium barchaimii LL02</name>
    <dbReference type="NCBI Taxonomy" id="1114963"/>
    <lineage>
        <taxon>Bacteria</taxon>
        <taxon>Pseudomonadati</taxon>
        <taxon>Pseudomonadota</taxon>
        <taxon>Alphaproteobacteria</taxon>
        <taxon>Sphingomonadales</taxon>
        <taxon>Sphingomonadaceae</taxon>
        <taxon>Novosphingobium</taxon>
    </lineage>
</organism>
<dbReference type="PANTHER" id="PTHR46211:SF1">
    <property type="entry name" value="GLYCEROPHOSPHODIESTER PHOSPHODIESTERASE, CYTOPLASMIC"/>
    <property type="match status" value="1"/>
</dbReference>
<gene>
    <name evidence="2" type="ORF">V474_20085</name>
</gene>
<dbReference type="SUPFAM" id="SSF51695">
    <property type="entry name" value="PLC-like phosphodiesterases"/>
    <property type="match status" value="1"/>
</dbReference>
<feature type="domain" description="GP-PDE" evidence="1">
    <location>
        <begin position="24"/>
        <end position="258"/>
    </location>
</feature>
<evidence type="ECO:0000259" key="1">
    <source>
        <dbReference type="PROSITE" id="PS51704"/>
    </source>
</evidence>
<comment type="caution">
    <text evidence="2">The sequence shown here is derived from an EMBL/GenBank/DDBJ whole genome shotgun (WGS) entry which is preliminary data.</text>
</comment>
<dbReference type="EMBL" id="JACU01000005">
    <property type="protein sequence ID" value="KMS55337.1"/>
    <property type="molecule type" value="Genomic_DNA"/>
</dbReference>
<dbReference type="RefSeq" id="WP_059151988.1">
    <property type="nucleotide sequence ID" value="NZ_KQ130454.1"/>
</dbReference>
<keyword evidence="3" id="KW-1185">Reference proteome</keyword>
<dbReference type="Gene3D" id="3.20.20.190">
    <property type="entry name" value="Phosphatidylinositol (PI) phosphodiesterase"/>
    <property type="match status" value="1"/>
</dbReference>